<proteinExistence type="predicted"/>
<sequence length="333" mass="37545">MEKKKHISDDAWEAIAKQLYGQENVGGGSPATGSWDADQFAEISETAAQIDQYFNLKKFDAEVAYQQVRPRLETTRPMRQISWFNQPVLKIAALVVFALLLASVGFYMGNHSWENLRTAGVIVDDYGISRIELADGSVVTLNRDSKINYPEKFSASAREVEIEGEAFFEVQPDPTRPFVIHAREATIKVLGTSFNVNAYPQNNEIEVVVASGKVQVSKTKAATNQQNDLILDPGDKGVFATKSNELRKSKNDNPNYLAWKTRDLIFDKTSLKEVLEQLNKVYRAQVRTADPELDQLLLTARFENRPLDFILEVIALTHNLEMTNENGQYVLKK</sequence>
<dbReference type="Gene3D" id="2.60.120.1440">
    <property type="match status" value="1"/>
</dbReference>
<comment type="caution">
    <text evidence="4">The sequence shown here is derived from an EMBL/GenBank/DDBJ whole genome shotgun (WGS) entry which is preliminary data.</text>
</comment>
<accession>A0AA42CAG5</accession>
<dbReference type="RefSeq" id="WP_282592086.1">
    <property type="nucleotide sequence ID" value="NZ_JAPAAF010000017.1"/>
</dbReference>
<dbReference type="Pfam" id="PF04773">
    <property type="entry name" value="FecR"/>
    <property type="match status" value="1"/>
</dbReference>
<evidence type="ECO:0000313" key="4">
    <source>
        <dbReference type="EMBL" id="MCW0483485.1"/>
    </source>
</evidence>
<organism evidence="4 5">
    <name type="scientific">Gaoshiqia sediminis</name>
    <dbReference type="NCBI Taxonomy" id="2986998"/>
    <lineage>
        <taxon>Bacteria</taxon>
        <taxon>Pseudomonadati</taxon>
        <taxon>Bacteroidota</taxon>
        <taxon>Bacteroidia</taxon>
        <taxon>Marinilabiliales</taxon>
        <taxon>Prolixibacteraceae</taxon>
        <taxon>Gaoshiqia</taxon>
    </lineage>
</organism>
<dbReference type="InterPro" id="IPR032508">
    <property type="entry name" value="FecR_C"/>
</dbReference>
<dbReference type="Pfam" id="PF16344">
    <property type="entry name" value="FecR_C"/>
    <property type="match status" value="1"/>
</dbReference>
<feature type="domain" description="FecR protein" evidence="2">
    <location>
        <begin position="127"/>
        <end position="215"/>
    </location>
</feature>
<evidence type="ECO:0000256" key="1">
    <source>
        <dbReference type="SAM" id="Phobius"/>
    </source>
</evidence>
<name>A0AA42CAG5_9BACT</name>
<dbReference type="PIRSF" id="PIRSF018266">
    <property type="entry name" value="FecR"/>
    <property type="match status" value="1"/>
</dbReference>
<dbReference type="Proteomes" id="UP001163821">
    <property type="component" value="Unassembled WGS sequence"/>
</dbReference>
<dbReference type="PANTHER" id="PTHR30273">
    <property type="entry name" value="PERIPLASMIC SIGNAL SENSOR AND SIGMA FACTOR ACTIVATOR FECR-RELATED"/>
    <property type="match status" value="1"/>
</dbReference>
<dbReference type="EMBL" id="JAPAAF010000017">
    <property type="protein sequence ID" value="MCW0483485.1"/>
    <property type="molecule type" value="Genomic_DNA"/>
</dbReference>
<feature type="domain" description="Protein FecR C-terminal" evidence="3">
    <location>
        <begin position="264"/>
        <end position="329"/>
    </location>
</feature>
<dbReference type="AlphaFoldDB" id="A0AA42CAG5"/>
<keyword evidence="1" id="KW-0812">Transmembrane</keyword>
<reference evidence="4" key="1">
    <citation type="submission" date="2022-10" db="EMBL/GenBank/DDBJ databases">
        <title>Gaoshiqiia sediminis gen. nov., sp. nov., isolated from coastal sediment.</title>
        <authorList>
            <person name="Yu W.X."/>
            <person name="Mu D.S."/>
            <person name="Du J.Z."/>
            <person name="Liang Y.Q."/>
        </authorList>
    </citation>
    <scope>NUCLEOTIDE SEQUENCE</scope>
    <source>
        <strain evidence="4">A06</strain>
    </source>
</reference>
<feature type="transmembrane region" description="Helical" evidence="1">
    <location>
        <begin position="88"/>
        <end position="108"/>
    </location>
</feature>
<dbReference type="GO" id="GO:0016989">
    <property type="term" value="F:sigma factor antagonist activity"/>
    <property type="evidence" value="ECO:0007669"/>
    <property type="project" value="TreeGrafter"/>
</dbReference>
<gene>
    <name evidence="4" type="ORF">N2K84_12140</name>
</gene>
<keyword evidence="5" id="KW-1185">Reference proteome</keyword>
<dbReference type="InterPro" id="IPR006860">
    <property type="entry name" value="FecR"/>
</dbReference>
<dbReference type="Gene3D" id="3.55.50.30">
    <property type="match status" value="1"/>
</dbReference>
<evidence type="ECO:0000259" key="3">
    <source>
        <dbReference type="Pfam" id="PF16344"/>
    </source>
</evidence>
<keyword evidence="1" id="KW-1133">Transmembrane helix</keyword>
<keyword evidence="1" id="KW-0472">Membrane</keyword>
<protein>
    <submittedName>
        <fullName evidence="4">FecR domain-containing protein</fullName>
    </submittedName>
</protein>
<dbReference type="InterPro" id="IPR012373">
    <property type="entry name" value="Ferrdict_sens_TM"/>
</dbReference>
<dbReference type="PANTHER" id="PTHR30273:SF2">
    <property type="entry name" value="PROTEIN FECR"/>
    <property type="match status" value="1"/>
</dbReference>
<evidence type="ECO:0000259" key="2">
    <source>
        <dbReference type="Pfam" id="PF04773"/>
    </source>
</evidence>
<evidence type="ECO:0000313" key="5">
    <source>
        <dbReference type="Proteomes" id="UP001163821"/>
    </source>
</evidence>